<name>A0A1H1T6I4_9ACTN</name>
<dbReference type="InterPro" id="IPR050490">
    <property type="entry name" value="Bact_solute-bd_prot1"/>
</dbReference>
<proteinExistence type="predicted"/>
<feature type="signal peptide" evidence="1">
    <location>
        <begin position="1"/>
        <end position="30"/>
    </location>
</feature>
<dbReference type="Pfam" id="PF01547">
    <property type="entry name" value="SBP_bac_1"/>
    <property type="match status" value="1"/>
</dbReference>
<reference evidence="2 3" key="1">
    <citation type="submission" date="2016-10" db="EMBL/GenBank/DDBJ databases">
        <authorList>
            <person name="de Groot N.N."/>
        </authorList>
    </citation>
    <scope>NUCLEOTIDE SEQUENCE [LARGE SCALE GENOMIC DNA]</scope>
    <source>
        <strain evidence="2 3">DSM 21800</strain>
    </source>
</reference>
<evidence type="ECO:0000313" key="2">
    <source>
        <dbReference type="EMBL" id="SDS55798.1"/>
    </source>
</evidence>
<evidence type="ECO:0000313" key="3">
    <source>
        <dbReference type="Proteomes" id="UP000199103"/>
    </source>
</evidence>
<feature type="chain" id="PRO_5009260857" evidence="1">
    <location>
        <begin position="31"/>
        <end position="463"/>
    </location>
</feature>
<dbReference type="Proteomes" id="UP000199103">
    <property type="component" value="Chromosome I"/>
</dbReference>
<dbReference type="Gene3D" id="3.40.190.10">
    <property type="entry name" value="Periplasmic binding protein-like II"/>
    <property type="match status" value="2"/>
</dbReference>
<evidence type="ECO:0000256" key="1">
    <source>
        <dbReference type="SAM" id="SignalP"/>
    </source>
</evidence>
<dbReference type="STRING" id="630515.SAMN04489812_2275"/>
<protein>
    <submittedName>
        <fullName evidence="2">ABC-type glycerol-3-phosphate transport system, substrate-binding protein</fullName>
    </submittedName>
</protein>
<dbReference type="AlphaFoldDB" id="A0A1H1T6I4"/>
<keyword evidence="3" id="KW-1185">Reference proteome</keyword>
<dbReference type="InterPro" id="IPR006059">
    <property type="entry name" value="SBP"/>
</dbReference>
<sequence length="463" mass="50117">MRSVHVSRASLRRLGMIFAAAITAAVTALASTGCVPGPGKPPPPGSPTSGNITWWGWTPTDAAVAKQYIAAFNKEYPNIHVTFRLVSIDSWDAALRPALASSSGPDVFDMEPGQRVERFKGFTEDLTPLAEDALGPAWKDKLAEIGVKGLTYDGKLTALSVGQTYAGSVWINPDLFAKYHLQPPRTMAEWKKVCKVFRSHDQGCFVQGAAGAGFNQDTLQAIADSIQPGIWTKASKGEVKWTHPVIIRTLQTWKDLFDSGIMQPGAIGYQQYPDANNDFLSGKYAMVMMGTWYMINSTRTGMQSSLSAAGVADPQPFAMQPIPFPRVDGSHHPSALFGDADYGLSVNIRSEHRAAAKTFVRWMTTSEQGQHAVADSLLDLPSLRSIQPDFDKITMVDDRQVPWIKSLVKQTSTVTEPRMSLVNQDVSTAMQASASAVATGQSTPQEAAQTLQQAAEAAAAVQR</sequence>
<accession>A0A1H1T6I4</accession>
<dbReference type="PROSITE" id="PS51257">
    <property type="entry name" value="PROKAR_LIPOPROTEIN"/>
    <property type="match status" value="1"/>
</dbReference>
<keyword evidence="1" id="KW-0732">Signal</keyword>
<dbReference type="RefSeq" id="WP_091524572.1">
    <property type="nucleotide sequence ID" value="NZ_LT629772.1"/>
</dbReference>
<organism evidence="2 3">
    <name type="scientific">Microlunatus soli</name>
    <dbReference type="NCBI Taxonomy" id="630515"/>
    <lineage>
        <taxon>Bacteria</taxon>
        <taxon>Bacillati</taxon>
        <taxon>Actinomycetota</taxon>
        <taxon>Actinomycetes</taxon>
        <taxon>Propionibacteriales</taxon>
        <taxon>Propionibacteriaceae</taxon>
        <taxon>Microlunatus</taxon>
    </lineage>
</organism>
<dbReference type="EMBL" id="LT629772">
    <property type="protein sequence ID" value="SDS55798.1"/>
    <property type="molecule type" value="Genomic_DNA"/>
</dbReference>
<dbReference type="SUPFAM" id="SSF53850">
    <property type="entry name" value="Periplasmic binding protein-like II"/>
    <property type="match status" value="1"/>
</dbReference>
<gene>
    <name evidence="2" type="ORF">SAMN04489812_2275</name>
</gene>
<dbReference type="PANTHER" id="PTHR43649">
    <property type="entry name" value="ARABINOSE-BINDING PROTEIN-RELATED"/>
    <property type="match status" value="1"/>
</dbReference>